<keyword evidence="1 4" id="KW-0349">Heme</keyword>
<protein>
    <submittedName>
        <fullName evidence="7">Nicotinate dehydrogenase subunit B</fullName>
        <ecNumber evidence="7">1.17.2.1</ecNumber>
    </submittedName>
</protein>
<evidence type="ECO:0000256" key="2">
    <source>
        <dbReference type="ARBA" id="ARBA00022723"/>
    </source>
</evidence>
<dbReference type="STRING" id="1122214.Mame_02336"/>
<evidence type="ECO:0000256" key="4">
    <source>
        <dbReference type="PROSITE-ProRule" id="PRU00433"/>
    </source>
</evidence>
<feature type="domain" description="Cytochrome c" evidence="6">
    <location>
        <begin position="40"/>
        <end position="148"/>
    </location>
</feature>
<dbReference type="GO" id="GO:0009055">
    <property type="term" value="F:electron transfer activity"/>
    <property type="evidence" value="ECO:0007669"/>
    <property type="project" value="InterPro"/>
</dbReference>
<evidence type="ECO:0000256" key="3">
    <source>
        <dbReference type="ARBA" id="ARBA00023004"/>
    </source>
</evidence>
<evidence type="ECO:0000259" key="6">
    <source>
        <dbReference type="PROSITE" id="PS51007"/>
    </source>
</evidence>
<dbReference type="Proteomes" id="UP000191135">
    <property type="component" value="Chromosome"/>
</dbReference>
<feature type="signal peptide" evidence="5">
    <location>
        <begin position="1"/>
        <end position="23"/>
    </location>
</feature>
<evidence type="ECO:0000313" key="7">
    <source>
        <dbReference type="EMBL" id="AQZ51669.1"/>
    </source>
</evidence>
<dbReference type="GO" id="GO:0046872">
    <property type="term" value="F:metal ion binding"/>
    <property type="evidence" value="ECO:0007669"/>
    <property type="project" value="UniProtKB-KW"/>
</dbReference>
<feature type="chain" id="PRO_5010725603" evidence="5">
    <location>
        <begin position="24"/>
        <end position="301"/>
    </location>
</feature>
<dbReference type="InterPro" id="IPR009056">
    <property type="entry name" value="Cyt_c-like_dom"/>
</dbReference>
<dbReference type="GO" id="GO:0020037">
    <property type="term" value="F:heme binding"/>
    <property type="evidence" value="ECO:0007669"/>
    <property type="project" value="InterPro"/>
</dbReference>
<name>A0A1U9Z1V0_9HYPH</name>
<keyword evidence="5" id="KW-0732">Signal</keyword>
<dbReference type="InterPro" id="IPR051459">
    <property type="entry name" value="Cytochrome_c-type_DH"/>
</dbReference>
<dbReference type="PANTHER" id="PTHR35008">
    <property type="entry name" value="BLL4482 PROTEIN-RELATED"/>
    <property type="match status" value="1"/>
</dbReference>
<feature type="domain" description="Cytochrome c" evidence="6">
    <location>
        <begin position="190"/>
        <end position="299"/>
    </location>
</feature>
<dbReference type="KEGG" id="mmed:Mame_02336"/>
<dbReference type="PROSITE" id="PS51007">
    <property type="entry name" value="CYTC"/>
    <property type="match status" value="2"/>
</dbReference>
<reference evidence="7 8" key="1">
    <citation type="submission" date="2017-03" db="EMBL/GenBank/DDBJ databases">
        <title>Foreign affairs: Plasmid Transfer between Roseobacters and Rhizobia.</title>
        <authorList>
            <person name="Bartling P."/>
            <person name="Bunk B."/>
            <person name="Overmann J."/>
            <person name="Brinkmann H."/>
            <person name="Petersen J."/>
        </authorList>
    </citation>
    <scope>NUCLEOTIDE SEQUENCE [LARGE SCALE GENOMIC DNA]</scope>
    <source>
        <strain evidence="7 8">MACL11</strain>
    </source>
</reference>
<accession>A0A1U9Z1V0</accession>
<dbReference type="SUPFAM" id="SSF46626">
    <property type="entry name" value="Cytochrome c"/>
    <property type="match status" value="2"/>
</dbReference>
<dbReference type="GO" id="GO:0016491">
    <property type="term" value="F:oxidoreductase activity"/>
    <property type="evidence" value="ECO:0007669"/>
    <property type="project" value="UniProtKB-KW"/>
</dbReference>
<evidence type="ECO:0000256" key="5">
    <source>
        <dbReference type="SAM" id="SignalP"/>
    </source>
</evidence>
<dbReference type="Gene3D" id="1.10.760.10">
    <property type="entry name" value="Cytochrome c-like domain"/>
    <property type="match status" value="2"/>
</dbReference>
<keyword evidence="3 4" id="KW-0408">Iron</keyword>
<keyword evidence="2 4" id="KW-0479">Metal-binding</keyword>
<evidence type="ECO:0000256" key="1">
    <source>
        <dbReference type="ARBA" id="ARBA00022617"/>
    </source>
</evidence>
<keyword evidence="7" id="KW-0560">Oxidoreductase</keyword>
<organism evidence="7 8">
    <name type="scientific">Martelella mediterranea DSM 17316</name>
    <dbReference type="NCBI Taxonomy" id="1122214"/>
    <lineage>
        <taxon>Bacteria</taxon>
        <taxon>Pseudomonadati</taxon>
        <taxon>Pseudomonadota</taxon>
        <taxon>Alphaproteobacteria</taxon>
        <taxon>Hyphomicrobiales</taxon>
        <taxon>Aurantimonadaceae</taxon>
        <taxon>Martelella</taxon>
    </lineage>
</organism>
<dbReference type="PANTHER" id="PTHR35008:SF8">
    <property type="entry name" value="ALCOHOL DEHYDROGENASE CYTOCHROME C SUBUNIT"/>
    <property type="match status" value="1"/>
</dbReference>
<keyword evidence="8" id="KW-1185">Reference proteome</keyword>
<dbReference type="AlphaFoldDB" id="A0A1U9Z1V0"/>
<dbReference type="eggNOG" id="COG2010">
    <property type="taxonomic scope" value="Bacteria"/>
</dbReference>
<proteinExistence type="predicted"/>
<sequence precursor="true">MKKLTIIVLAVAALFMGAAFVVAFTPPKLDPADYQDLEAADPHNGAKMFWAGQCAGCHAAPGAAGEEKLVLSGGHPIESDFGTFYAPNISPDKQEGIGDWSLMDFANAVKKGVGPHGRNLYPSLPYTSYVRMKDQDVKDLHGYIMTLPPSDTPSKPHDVDFPFNVRLGLSFWKQLFFKNEPRVQFTDASPEIMRGQYLVEGPGHCGECHTPRNALGGLEYDKWLAGGPNPDGEGTIPDITPGSKSIGNWTAAEIADYLETGFTPDFDTAGGSMVDVQQNLSHLPRSDLEAIAAYLKAVPAR</sequence>
<evidence type="ECO:0000313" key="8">
    <source>
        <dbReference type="Proteomes" id="UP000191135"/>
    </source>
</evidence>
<dbReference type="EMBL" id="CP020330">
    <property type="protein sequence ID" value="AQZ51669.1"/>
    <property type="molecule type" value="Genomic_DNA"/>
</dbReference>
<dbReference type="Pfam" id="PF00034">
    <property type="entry name" value="Cytochrom_C"/>
    <property type="match status" value="1"/>
</dbReference>
<dbReference type="InterPro" id="IPR036909">
    <property type="entry name" value="Cyt_c-like_dom_sf"/>
</dbReference>
<gene>
    <name evidence="7" type="primary">nicB_1</name>
    <name evidence="7" type="ORF">Mame_02336</name>
</gene>
<dbReference type="EC" id="1.17.2.1" evidence="7"/>